<organism evidence="3 4">
    <name type="scientific">Candidatus Enterovibrio altilux</name>
    <dbReference type="NCBI Taxonomy" id="1927128"/>
    <lineage>
        <taxon>Bacteria</taxon>
        <taxon>Pseudomonadati</taxon>
        <taxon>Pseudomonadota</taxon>
        <taxon>Gammaproteobacteria</taxon>
        <taxon>Vibrionales</taxon>
        <taxon>Vibrionaceae</taxon>
        <taxon>Enterovibrio</taxon>
    </lineage>
</organism>
<protein>
    <recommendedName>
        <fullName evidence="2">Tyr recombinase domain-containing protein</fullName>
    </recommendedName>
</protein>
<evidence type="ECO:0000313" key="3">
    <source>
        <dbReference type="EMBL" id="ATF10506.1"/>
    </source>
</evidence>
<proteinExistence type="predicted"/>
<evidence type="ECO:0000259" key="2">
    <source>
        <dbReference type="PROSITE" id="PS51898"/>
    </source>
</evidence>
<dbReference type="InterPro" id="IPR013762">
    <property type="entry name" value="Integrase-like_cat_sf"/>
</dbReference>
<dbReference type="AlphaFoldDB" id="A0A291BBY4"/>
<name>A0A291BBY4_9GAMM</name>
<dbReference type="GO" id="GO:0003677">
    <property type="term" value="F:DNA binding"/>
    <property type="evidence" value="ECO:0007669"/>
    <property type="project" value="InterPro"/>
</dbReference>
<dbReference type="GO" id="GO:0006310">
    <property type="term" value="P:DNA recombination"/>
    <property type="evidence" value="ECO:0007669"/>
    <property type="project" value="UniProtKB-KW"/>
</dbReference>
<evidence type="ECO:0000313" key="4">
    <source>
        <dbReference type="Proteomes" id="UP000218160"/>
    </source>
</evidence>
<dbReference type="EMBL" id="CP020663">
    <property type="protein sequence ID" value="ATF10506.1"/>
    <property type="molecule type" value="Genomic_DNA"/>
</dbReference>
<feature type="domain" description="Tyr recombinase" evidence="2">
    <location>
        <begin position="1"/>
        <end position="38"/>
    </location>
</feature>
<accession>A0A291BBY4</accession>
<keyword evidence="4" id="KW-1185">Reference proteome</keyword>
<reference evidence="4" key="1">
    <citation type="submission" date="2017-04" db="EMBL/GenBank/DDBJ databases">
        <title>Genome evolution of the luminous symbionts of deep sea anglerfish.</title>
        <authorList>
            <person name="Hendry T.A."/>
        </authorList>
    </citation>
    <scope>NUCLEOTIDE SEQUENCE [LARGE SCALE GENOMIC DNA]</scope>
</reference>
<dbReference type="GO" id="GO:0015074">
    <property type="term" value="P:DNA integration"/>
    <property type="evidence" value="ECO:0007669"/>
    <property type="project" value="InterPro"/>
</dbReference>
<gene>
    <name evidence="3" type="ORF">BTN50_2098</name>
</gene>
<dbReference type="KEGG" id="elux:BTN50_2098"/>
<sequence length="45" mass="5284">MSGWDASYVQKRLGHKNIQTTINTYAHLNGQDLKETFQNFQKDKQ</sequence>
<keyword evidence="1" id="KW-0233">DNA recombination</keyword>
<dbReference type="Proteomes" id="UP000218160">
    <property type="component" value="Chromosome 2"/>
</dbReference>
<dbReference type="Gene3D" id="1.10.443.10">
    <property type="entry name" value="Intergrase catalytic core"/>
    <property type="match status" value="1"/>
</dbReference>
<dbReference type="InterPro" id="IPR011010">
    <property type="entry name" value="DNA_brk_join_enz"/>
</dbReference>
<evidence type="ECO:0000256" key="1">
    <source>
        <dbReference type="ARBA" id="ARBA00023172"/>
    </source>
</evidence>
<dbReference type="Pfam" id="PF00589">
    <property type="entry name" value="Phage_integrase"/>
    <property type="match status" value="1"/>
</dbReference>
<dbReference type="SUPFAM" id="SSF56349">
    <property type="entry name" value="DNA breaking-rejoining enzymes"/>
    <property type="match status" value="1"/>
</dbReference>
<dbReference type="PROSITE" id="PS51898">
    <property type="entry name" value="TYR_RECOMBINASE"/>
    <property type="match status" value="1"/>
</dbReference>
<dbReference type="InterPro" id="IPR002104">
    <property type="entry name" value="Integrase_catalytic"/>
</dbReference>